<feature type="chain" id="PRO_5032339440" description="SREBP regulating gene protein" evidence="2">
    <location>
        <begin position="21"/>
        <end position="109"/>
    </location>
</feature>
<proteinExistence type="predicted"/>
<organism evidence="3 4">
    <name type="scientific">Polarella glacialis</name>
    <name type="common">Dinoflagellate</name>
    <dbReference type="NCBI Taxonomy" id="89957"/>
    <lineage>
        <taxon>Eukaryota</taxon>
        <taxon>Sar</taxon>
        <taxon>Alveolata</taxon>
        <taxon>Dinophyceae</taxon>
        <taxon>Suessiales</taxon>
        <taxon>Suessiaceae</taxon>
        <taxon>Polarella</taxon>
    </lineage>
</organism>
<evidence type="ECO:0000313" key="4">
    <source>
        <dbReference type="Proteomes" id="UP000626109"/>
    </source>
</evidence>
<comment type="caution">
    <text evidence="3">The sequence shown here is derived from an EMBL/GenBank/DDBJ whole genome shotgun (WGS) entry which is preliminary data.</text>
</comment>
<evidence type="ECO:0000256" key="1">
    <source>
        <dbReference type="SAM" id="MobiDB-lite"/>
    </source>
</evidence>
<name>A0A813IX04_POLGL</name>
<feature type="compositionally biased region" description="Basic residues" evidence="1">
    <location>
        <begin position="75"/>
        <end position="85"/>
    </location>
</feature>
<dbReference type="Proteomes" id="UP000626109">
    <property type="component" value="Unassembled WGS sequence"/>
</dbReference>
<dbReference type="EMBL" id="CAJNNW010019409">
    <property type="protein sequence ID" value="CAE8664496.1"/>
    <property type="molecule type" value="Genomic_DNA"/>
</dbReference>
<feature type="compositionally biased region" description="Basic and acidic residues" evidence="1">
    <location>
        <begin position="99"/>
        <end position="109"/>
    </location>
</feature>
<accession>A0A813IX04</accession>
<sequence length="109" mass="12894">MLYFFFLALCISSRWEMSRPVVRTVGTLVSSVQFRWLPPRIRRECERACHLYDGCCHPKPKLPEDDPVRLDGPKRTQRSRVKRQPKVPQKQSQAGICCKEIDQEQRKHE</sequence>
<feature type="region of interest" description="Disordered" evidence="1">
    <location>
        <begin position="57"/>
        <end position="109"/>
    </location>
</feature>
<feature type="compositionally biased region" description="Basic and acidic residues" evidence="1">
    <location>
        <begin position="61"/>
        <end position="74"/>
    </location>
</feature>
<gene>
    <name evidence="3" type="ORF">PGLA2088_LOCUS15610</name>
</gene>
<keyword evidence="2" id="KW-0732">Signal</keyword>
<reference evidence="3" key="1">
    <citation type="submission" date="2021-02" db="EMBL/GenBank/DDBJ databases">
        <authorList>
            <person name="Dougan E. K."/>
            <person name="Rhodes N."/>
            <person name="Thang M."/>
            <person name="Chan C."/>
        </authorList>
    </citation>
    <scope>NUCLEOTIDE SEQUENCE</scope>
</reference>
<evidence type="ECO:0000313" key="3">
    <source>
        <dbReference type="EMBL" id="CAE8664496.1"/>
    </source>
</evidence>
<protein>
    <recommendedName>
        <fullName evidence="5">SREBP regulating gene protein</fullName>
    </recommendedName>
</protein>
<feature type="signal peptide" evidence="2">
    <location>
        <begin position="1"/>
        <end position="20"/>
    </location>
</feature>
<evidence type="ECO:0008006" key="5">
    <source>
        <dbReference type="Google" id="ProtNLM"/>
    </source>
</evidence>
<evidence type="ECO:0000256" key="2">
    <source>
        <dbReference type="SAM" id="SignalP"/>
    </source>
</evidence>
<dbReference type="AlphaFoldDB" id="A0A813IX04"/>